<proteinExistence type="predicted"/>
<evidence type="ECO:0000313" key="2">
    <source>
        <dbReference type="Proteomes" id="UP000779574"/>
    </source>
</evidence>
<protein>
    <submittedName>
        <fullName evidence="1">Uncharacterized protein</fullName>
    </submittedName>
</protein>
<dbReference type="EMBL" id="JAHFXF010000355">
    <property type="protein sequence ID" value="KAG9689408.1"/>
    <property type="molecule type" value="Genomic_DNA"/>
</dbReference>
<sequence>MNTAPTNITYYVTETQPIMIPAPLSPLSSPIGIFSSCIATSSATLLLTIVNKKLDAVGSSNSSKSKTWSTGIDLSIENLVGDGRPVTIHIHQPRSDLDHYHVTVNGVLVARATRFKAGAQTKFSSWQIEVAKGFDLALAFVIGRILAWHPLTRSWVKKEIKHSDDYKAQKAAAGASACT</sequence>
<organism evidence="1 2">
    <name type="scientific">Aureobasidium melanogenum</name>
    <name type="common">Aureobasidium pullulans var. melanogenum</name>
    <dbReference type="NCBI Taxonomy" id="46634"/>
    <lineage>
        <taxon>Eukaryota</taxon>
        <taxon>Fungi</taxon>
        <taxon>Dikarya</taxon>
        <taxon>Ascomycota</taxon>
        <taxon>Pezizomycotina</taxon>
        <taxon>Dothideomycetes</taxon>
        <taxon>Dothideomycetidae</taxon>
        <taxon>Dothideales</taxon>
        <taxon>Saccotheciaceae</taxon>
        <taxon>Aureobasidium</taxon>
    </lineage>
</organism>
<comment type="caution">
    <text evidence="1">The sequence shown here is derived from an EMBL/GenBank/DDBJ whole genome shotgun (WGS) entry which is preliminary data.</text>
</comment>
<dbReference type="AlphaFoldDB" id="A0A9P8EGU1"/>
<name>A0A9P8EGU1_AURME</name>
<reference evidence="1" key="2">
    <citation type="submission" date="2021-08" db="EMBL/GenBank/DDBJ databases">
        <authorList>
            <person name="Gostincar C."/>
            <person name="Sun X."/>
            <person name="Song Z."/>
            <person name="Gunde-Cimerman N."/>
        </authorList>
    </citation>
    <scope>NUCLEOTIDE SEQUENCE</scope>
    <source>
        <strain evidence="1">EXF-9911</strain>
    </source>
</reference>
<feature type="non-terminal residue" evidence="1">
    <location>
        <position position="179"/>
    </location>
</feature>
<dbReference type="OrthoDB" id="3939518at2759"/>
<gene>
    <name evidence="1" type="ORF">KCU76_g8896</name>
</gene>
<reference evidence="1" key="1">
    <citation type="journal article" date="2021" name="J Fungi (Basel)">
        <title>Virulence traits and population genomics of the black yeast Aureobasidium melanogenum.</title>
        <authorList>
            <person name="Cernosa A."/>
            <person name="Sun X."/>
            <person name="Gostincar C."/>
            <person name="Fang C."/>
            <person name="Gunde-Cimerman N."/>
            <person name="Song Z."/>
        </authorList>
    </citation>
    <scope>NUCLEOTIDE SEQUENCE</scope>
    <source>
        <strain evidence="1">EXF-9911</strain>
    </source>
</reference>
<dbReference type="Proteomes" id="UP000779574">
    <property type="component" value="Unassembled WGS sequence"/>
</dbReference>
<accession>A0A9P8EGU1</accession>
<evidence type="ECO:0000313" key="1">
    <source>
        <dbReference type="EMBL" id="KAG9689408.1"/>
    </source>
</evidence>